<comment type="subcellular location">
    <subcellularLocation>
        <location evidence="1">Mitochondrion</location>
    </subcellularLocation>
</comment>
<feature type="region of interest" description="Disordered" evidence="4">
    <location>
        <begin position="1"/>
        <end position="38"/>
    </location>
</feature>
<accession>A0A0G4EH06</accession>
<dbReference type="Pfam" id="PF02297">
    <property type="entry name" value="COX6B"/>
    <property type="match status" value="1"/>
</dbReference>
<dbReference type="OrthoDB" id="16284at2759"/>
<reference evidence="5 6" key="1">
    <citation type="submission" date="2014-11" db="EMBL/GenBank/DDBJ databases">
        <authorList>
            <person name="Zhu J."/>
            <person name="Qi W."/>
            <person name="Song R."/>
        </authorList>
    </citation>
    <scope>NUCLEOTIDE SEQUENCE [LARGE SCALE GENOMIC DNA]</scope>
</reference>
<proteinExistence type="predicted"/>
<dbReference type="InterPro" id="IPR042289">
    <property type="entry name" value="COA6"/>
</dbReference>
<dbReference type="SUPFAM" id="SSF47694">
    <property type="entry name" value="Cytochrome c oxidase subunit h"/>
    <property type="match status" value="1"/>
</dbReference>
<dbReference type="GO" id="GO:0005739">
    <property type="term" value="C:mitochondrion"/>
    <property type="evidence" value="ECO:0007669"/>
    <property type="project" value="UniProtKB-SubCell"/>
</dbReference>
<protein>
    <recommendedName>
        <fullName evidence="7">CHCH domain-containing protein</fullName>
    </recommendedName>
</protein>
<dbReference type="Proteomes" id="UP000041254">
    <property type="component" value="Unassembled WGS sequence"/>
</dbReference>
<evidence type="ECO:0000256" key="2">
    <source>
        <dbReference type="ARBA" id="ARBA00023128"/>
    </source>
</evidence>
<dbReference type="InterPro" id="IPR036549">
    <property type="entry name" value="CX6/COA6-like_sf"/>
</dbReference>
<organism evidence="5 6">
    <name type="scientific">Vitrella brassicaformis (strain CCMP3155)</name>
    <dbReference type="NCBI Taxonomy" id="1169540"/>
    <lineage>
        <taxon>Eukaryota</taxon>
        <taxon>Sar</taxon>
        <taxon>Alveolata</taxon>
        <taxon>Colpodellida</taxon>
        <taxon>Vitrellaceae</taxon>
        <taxon>Vitrella</taxon>
    </lineage>
</organism>
<keyword evidence="2" id="KW-0496">Mitochondrion</keyword>
<evidence type="ECO:0000313" key="5">
    <source>
        <dbReference type="EMBL" id="CEL94959.1"/>
    </source>
</evidence>
<evidence type="ECO:0008006" key="7">
    <source>
        <dbReference type="Google" id="ProtNLM"/>
    </source>
</evidence>
<dbReference type="GO" id="GO:0042775">
    <property type="term" value="P:mitochondrial ATP synthesis coupled electron transport"/>
    <property type="evidence" value="ECO:0007669"/>
    <property type="project" value="TreeGrafter"/>
</dbReference>
<evidence type="ECO:0000313" key="6">
    <source>
        <dbReference type="Proteomes" id="UP000041254"/>
    </source>
</evidence>
<dbReference type="InterPro" id="IPR048280">
    <property type="entry name" value="COX6B-like"/>
</dbReference>
<dbReference type="PROSITE" id="PS51808">
    <property type="entry name" value="CHCH"/>
    <property type="match status" value="1"/>
</dbReference>
<evidence type="ECO:0000256" key="3">
    <source>
        <dbReference type="ARBA" id="ARBA00023157"/>
    </source>
</evidence>
<gene>
    <name evidence="5" type="ORF">Vbra_11724</name>
</gene>
<dbReference type="VEuPathDB" id="CryptoDB:Vbra_11724"/>
<keyword evidence="3" id="KW-1015">Disulfide bond</keyword>
<sequence>MPLWGRSSSSPSTDAAAASPAPDEATSTSKQTPQAADARQAFSRKECWEARDVYFACLDQHGGDAEQCKKEKEAFEAKCLVSWQKHFLLQKQYRVALPS</sequence>
<dbReference type="GO" id="GO:0008535">
    <property type="term" value="P:respiratory chain complex IV assembly"/>
    <property type="evidence" value="ECO:0007669"/>
    <property type="project" value="InterPro"/>
</dbReference>
<keyword evidence="6" id="KW-1185">Reference proteome</keyword>
<feature type="compositionally biased region" description="Low complexity" evidence="4">
    <location>
        <begin position="7"/>
        <end position="29"/>
    </location>
</feature>
<dbReference type="InParanoid" id="A0A0G4EH06"/>
<dbReference type="EMBL" id="CDMY01000227">
    <property type="protein sequence ID" value="CEL94959.1"/>
    <property type="molecule type" value="Genomic_DNA"/>
</dbReference>
<dbReference type="PANTHER" id="PTHR46690:SF1">
    <property type="entry name" value="CYTOCHROME C OXIDASE ASSEMBLY FACTOR 6 HOMOLOG"/>
    <property type="match status" value="1"/>
</dbReference>
<evidence type="ECO:0000256" key="4">
    <source>
        <dbReference type="SAM" id="MobiDB-lite"/>
    </source>
</evidence>
<name>A0A0G4EH06_VITBC</name>
<dbReference type="AlphaFoldDB" id="A0A0G4EH06"/>
<evidence type="ECO:0000256" key="1">
    <source>
        <dbReference type="ARBA" id="ARBA00004173"/>
    </source>
</evidence>
<dbReference type="Gene3D" id="1.10.10.140">
    <property type="entry name" value="Cytochrome c oxidase, subunit VIb"/>
    <property type="match status" value="1"/>
</dbReference>
<dbReference type="PANTHER" id="PTHR46690">
    <property type="entry name" value="CYTOCHROME C OXIDASE ASSEMBLY FACTOR 6 HOMOLOG"/>
    <property type="match status" value="1"/>
</dbReference>